<proteinExistence type="predicted"/>
<evidence type="ECO:0000313" key="2">
    <source>
        <dbReference type="Proteomes" id="UP001515480"/>
    </source>
</evidence>
<evidence type="ECO:0000313" key="1">
    <source>
        <dbReference type="EMBL" id="KAL1529374.1"/>
    </source>
</evidence>
<reference evidence="1 2" key="1">
    <citation type="journal article" date="2024" name="Science">
        <title>Giant polyketide synthase enzymes in the biosynthesis of giant marine polyether toxins.</title>
        <authorList>
            <person name="Fallon T.R."/>
            <person name="Shende V.V."/>
            <person name="Wierzbicki I.H."/>
            <person name="Pendleton A.L."/>
            <person name="Watervoot N.F."/>
            <person name="Auber R.P."/>
            <person name="Gonzalez D.J."/>
            <person name="Wisecaver J.H."/>
            <person name="Moore B.S."/>
        </authorList>
    </citation>
    <scope>NUCLEOTIDE SEQUENCE [LARGE SCALE GENOMIC DNA]</scope>
    <source>
        <strain evidence="1 2">12B1</strain>
    </source>
</reference>
<dbReference type="EMBL" id="JBGBPQ010000001">
    <property type="protein sequence ID" value="KAL1529374.1"/>
    <property type="molecule type" value="Genomic_DNA"/>
</dbReference>
<gene>
    <name evidence="1" type="ORF">AB1Y20_000326</name>
</gene>
<protein>
    <submittedName>
        <fullName evidence="1">Uncharacterized protein</fullName>
    </submittedName>
</protein>
<name>A0AB34KA49_PRYPA</name>
<comment type="caution">
    <text evidence="1">The sequence shown here is derived from an EMBL/GenBank/DDBJ whole genome shotgun (WGS) entry which is preliminary data.</text>
</comment>
<accession>A0AB34KA49</accession>
<dbReference type="Proteomes" id="UP001515480">
    <property type="component" value="Unassembled WGS sequence"/>
</dbReference>
<dbReference type="AlphaFoldDB" id="A0AB34KA49"/>
<keyword evidence="2" id="KW-1185">Reference proteome</keyword>
<organism evidence="1 2">
    <name type="scientific">Prymnesium parvum</name>
    <name type="common">Toxic golden alga</name>
    <dbReference type="NCBI Taxonomy" id="97485"/>
    <lineage>
        <taxon>Eukaryota</taxon>
        <taxon>Haptista</taxon>
        <taxon>Haptophyta</taxon>
        <taxon>Prymnesiophyceae</taxon>
        <taxon>Prymnesiales</taxon>
        <taxon>Prymnesiaceae</taxon>
        <taxon>Prymnesium</taxon>
    </lineage>
</organism>
<sequence>MCHDDFFWEVNDLLESSYQAKRLEAEENSLLWWFVDFERVAVRDAPSPSAKMVGVLRQGALVQAEKLELIDPADGRPCARWLKLHKNEHQFCKSTTGALHLLVDGQLVGLGKLLRAASPAIDWTGLSLLPPQLRADPAAKLLAGGADASPAADCLPDGHLRRIPSIPSEVAPYIASRAESAATSGKPPQLTGSINGLVNFVPSSISTS</sequence>